<name>A0A316A928_9FIRM</name>
<evidence type="ECO:0000256" key="2">
    <source>
        <dbReference type="SAM" id="Phobius"/>
    </source>
</evidence>
<accession>A0A316A928</accession>
<evidence type="ECO:0000256" key="1">
    <source>
        <dbReference type="SAM" id="MobiDB-lite"/>
    </source>
</evidence>
<reference evidence="4" key="1">
    <citation type="submission" date="2017-07" db="EMBL/GenBank/DDBJ databases">
        <authorList>
            <person name="Varghese N."/>
            <person name="Submissions S."/>
        </authorList>
    </citation>
    <scope>NUCLEOTIDE SEQUENCE [LARGE SCALE GENOMIC DNA]</scope>
    <source>
        <strain evidence="4">NLAE-zl-C134</strain>
    </source>
</reference>
<dbReference type="RefSeq" id="WP_109714802.1">
    <property type="nucleotide sequence ID" value="NZ_QGDS01000030.1"/>
</dbReference>
<protein>
    <recommendedName>
        <fullName evidence="5">RNA-binding protein</fullName>
    </recommendedName>
</protein>
<dbReference type="AlphaFoldDB" id="A0A316A928"/>
<dbReference type="Proteomes" id="UP000254051">
    <property type="component" value="Unassembled WGS sequence"/>
</dbReference>
<keyword evidence="2" id="KW-0472">Membrane</keyword>
<feature type="transmembrane region" description="Helical" evidence="2">
    <location>
        <begin position="91"/>
        <end position="120"/>
    </location>
</feature>
<feature type="region of interest" description="Disordered" evidence="1">
    <location>
        <begin position="234"/>
        <end position="288"/>
    </location>
</feature>
<evidence type="ECO:0000313" key="4">
    <source>
        <dbReference type="Proteomes" id="UP000254051"/>
    </source>
</evidence>
<keyword evidence="2" id="KW-0812">Transmembrane</keyword>
<dbReference type="OrthoDB" id="1924599at2"/>
<gene>
    <name evidence="3" type="ORF">SAMN05216529_1305</name>
</gene>
<dbReference type="EMBL" id="UHJJ01000030">
    <property type="protein sequence ID" value="SUQ16415.1"/>
    <property type="molecule type" value="Genomic_DNA"/>
</dbReference>
<proteinExistence type="predicted"/>
<feature type="transmembrane region" description="Helical" evidence="2">
    <location>
        <begin position="140"/>
        <end position="164"/>
    </location>
</feature>
<sequence length="288" mass="32262">MDYYNGYNYNYGSTDAVLTGILAIYMIILVLCFLFYVISYVFKGIGMYTIAKRQGMDYPWLAFVPFARTYLHGELGGSITLKSKSIKNPGIWLLAMPFIFGAVNFIFYMILVVMGMGAMFSSIPLDPYAEPVIPHIGSGVIMGIIVLFILWVLAAVFYQAVYVVFRTLVNHQILERFTTKNMSIAHAVLCNLIPLYESICLFAMRNKDFNSGMEPDLGTPFMQPVPPVIPLEVTQEPESHTASEPDTAGTDTVETDTVKKDVAETEQPQSSETHEEDTIEQDHPDTTE</sequence>
<organism evidence="3 4">
    <name type="scientific">Faecalicatena contorta</name>
    <dbReference type="NCBI Taxonomy" id="39482"/>
    <lineage>
        <taxon>Bacteria</taxon>
        <taxon>Bacillati</taxon>
        <taxon>Bacillota</taxon>
        <taxon>Clostridia</taxon>
        <taxon>Lachnospirales</taxon>
        <taxon>Lachnospiraceae</taxon>
        <taxon>Faecalicatena</taxon>
    </lineage>
</organism>
<keyword evidence="4" id="KW-1185">Reference proteome</keyword>
<feature type="transmembrane region" description="Helical" evidence="2">
    <location>
        <begin position="20"/>
        <end position="42"/>
    </location>
</feature>
<keyword evidence="2" id="KW-1133">Transmembrane helix</keyword>
<evidence type="ECO:0008006" key="5">
    <source>
        <dbReference type="Google" id="ProtNLM"/>
    </source>
</evidence>
<evidence type="ECO:0000313" key="3">
    <source>
        <dbReference type="EMBL" id="SUQ16415.1"/>
    </source>
</evidence>